<dbReference type="FunFam" id="3.30.70.270:FF:000003">
    <property type="entry name" value="Transposon Ty3-G Gag-Pol polyprotein"/>
    <property type="match status" value="1"/>
</dbReference>
<organism evidence="7 8">
    <name type="scientific">Araneus ventricosus</name>
    <name type="common">Orbweaver spider</name>
    <name type="synonym">Epeira ventricosa</name>
    <dbReference type="NCBI Taxonomy" id="182803"/>
    <lineage>
        <taxon>Eukaryota</taxon>
        <taxon>Metazoa</taxon>
        <taxon>Ecdysozoa</taxon>
        <taxon>Arthropoda</taxon>
        <taxon>Chelicerata</taxon>
        <taxon>Arachnida</taxon>
        <taxon>Araneae</taxon>
        <taxon>Araneomorphae</taxon>
        <taxon>Entelegynae</taxon>
        <taxon>Araneoidea</taxon>
        <taxon>Araneidae</taxon>
        <taxon>Araneus</taxon>
    </lineage>
</organism>
<proteinExistence type="predicted"/>
<dbReference type="InterPro" id="IPR000477">
    <property type="entry name" value="RT_dom"/>
</dbReference>
<evidence type="ECO:0000256" key="4">
    <source>
        <dbReference type="ARBA" id="ARBA00022759"/>
    </source>
</evidence>
<dbReference type="SUPFAM" id="SSF56672">
    <property type="entry name" value="DNA/RNA polymerases"/>
    <property type="match status" value="1"/>
</dbReference>
<keyword evidence="4" id="KW-0378">Hydrolase</keyword>
<feature type="region of interest" description="Disordered" evidence="5">
    <location>
        <begin position="307"/>
        <end position="331"/>
    </location>
</feature>
<evidence type="ECO:0000256" key="2">
    <source>
        <dbReference type="ARBA" id="ARBA00022695"/>
    </source>
</evidence>
<dbReference type="EMBL" id="BGPR01100874">
    <property type="protein sequence ID" value="GBM57733.1"/>
    <property type="molecule type" value="Genomic_DNA"/>
</dbReference>
<dbReference type="Proteomes" id="UP000499080">
    <property type="component" value="Unassembled WGS sequence"/>
</dbReference>
<keyword evidence="4" id="KW-0255">Endonuclease</keyword>
<feature type="domain" description="Reverse transcriptase" evidence="6">
    <location>
        <begin position="603"/>
        <end position="727"/>
    </location>
</feature>
<protein>
    <submittedName>
        <fullName evidence="7">Retrovirus-related Pol polyprotein from transposon opus</fullName>
    </submittedName>
</protein>
<dbReference type="AlphaFoldDB" id="A0A4Y2GW33"/>
<dbReference type="Gene3D" id="3.30.70.270">
    <property type="match status" value="1"/>
</dbReference>
<dbReference type="Gene3D" id="2.40.70.10">
    <property type="entry name" value="Acid Proteases"/>
    <property type="match status" value="1"/>
</dbReference>
<name>A0A4Y2GW33_ARAVE</name>
<dbReference type="InterPro" id="IPR021109">
    <property type="entry name" value="Peptidase_aspartic_dom_sf"/>
</dbReference>
<evidence type="ECO:0000256" key="5">
    <source>
        <dbReference type="SAM" id="MobiDB-lite"/>
    </source>
</evidence>
<dbReference type="PANTHER" id="PTHR37984:SF5">
    <property type="entry name" value="PROTEIN NYNRIN-LIKE"/>
    <property type="match status" value="1"/>
</dbReference>
<sequence>MAYLGTGRKHDLINLATELGLQVTEGLKVVELKQLITSAESYDEEFTKNLFKSIIDERLAVAAEKEAERFSVAAEKEAERQFELEKSRIEAGVSRNMTHANSSQEVTDQAKFDLSRILPKFNPKEDEIGLYLTMFDRQLKFVNIPETNWIPYLIGSLPSEINQMIVKENEEDSKDYAKVKEMLLKRYRLTADRFRQLFVQHRKSAEITWKDYTFELKSYFEGWTTELNISTFEELKELIIADQIKRRTPPEFKEHFVDYWSELNKPFELAEKLDAYETVKLGTKKHVSAIVKKPFFKENVVFHPERKCKTSHPREVNQPRSNDFDKSVSSRPERKSSIRCYGCGYPGFIQSKCPKCTKPKEELKTVVQSIKLYAAESPDSPSSSICLTVCGRDAAFCADTGASNSIAGDEFFKVLRDHKFRFYKRDITMVLADGKERNVEALTTTVNLNVEGKIVRVKFIALPEAKGNRNLLGTDFLQAAAIVLNIQNGTWHFSENPHKQFSFYKNPYDVKENLPTISSHKSPETIPVTLSETSVPVILREDEGKHLTSKQRDKFNSLLKEFETCFHPGGDPTPFIEHRIQTGNNLPVSEPPYRMTPAKKELLKKELESLLAEDLKAGYHQVKVYEADQEKTAFICPFGTYKFLRMPFELRNAPATFQRLIDKFRSGLKDVFALSYLDDIIVLSENFDKHLSDLRQVFERLSLFKLTANRNKCNFACNRVKYLGHYITEQGIEVDADKKICPSLFRNSETSQ</sequence>
<keyword evidence="1" id="KW-0808">Transferase</keyword>
<dbReference type="OrthoDB" id="10051775at2759"/>
<dbReference type="SUPFAM" id="SSF47353">
    <property type="entry name" value="Retrovirus capsid dimerization domain-like"/>
    <property type="match status" value="1"/>
</dbReference>
<accession>A0A4Y2GW33</accession>
<comment type="caution">
    <text evidence="7">The sequence shown here is derived from an EMBL/GenBank/DDBJ whole genome shotgun (WGS) entry which is preliminary data.</text>
</comment>
<keyword evidence="8" id="KW-1185">Reference proteome</keyword>
<dbReference type="CDD" id="cd01647">
    <property type="entry name" value="RT_LTR"/>
    <property type="match status" value="1"/>
</dbReference>
<reference evidence="7 8" key="1">
    <citation type="journal article" date="2019" name="Sci. Rep.">
        <title>Orb-weaving spider Araneus ventricosus genome elucidates the spidroin gene catalogue.</title>
        <authorList>
            <person name="Kono N."/>
            <person name="Nakamura H."/>
            <person name="Ohtoshi R."/>
            <person name="Moran D.A.P."/>
            <person name="Shinohara A."/>
            <person name="Yoshida Y."/>
            <person name="Fujiwara M."/>
            <person name="Mori M."/>
            <person name="Tomita M."/>
            <person name="Arakawa K."/>
        </authorList>
    </citation>
    <scope>NUCLEOTIDE SEQUENCE [LARGE SCALE GENOMIC DNA]</scope>
</reference>
<evidence type="ECO:0000256" key="3">
    <source>
        <dbReference type="ARBA" id="ARBA00022722"/>
    </source>
</evidence>
<dbReference type="GO" id="GO:0004519">
    <property type="term" value="F:endonuclease activity"/>
    <property type="evidence" value="ECO:0007669"/>
    <property type="project" value="UniProtKB-KW"/>
</dbReference>
<dbReference type="Pfam" id="PF00078">
    <property type="entry name" value="RVT_1"/>
    <property type="match status" value="1"/>
</dbReference>
<dbReference type="GO" id="GO:0071897">
    <property type="term" value="P:DNA biosynthetic process"/>
    <property type="evidence" value="ECO:0007669"/>
    <property type="project" value="UniProtKB-ARBA"/>
</dbReference>
<evidence type="ECO:0000313" key="8">
    <source>
        <dbReference type="Proteomes" id="UP000499080"/>
    </source>
</evidence>
<keyword evidence="2" id="KW-0548">Nucleotidyltransferase</keyword>
<dbReference type="InterPro" id="IPR043502">
    <property type="entry name" value="DNA/RNA_pol_sf"/>
</dbReference>
<dbReference type="PANTHER" id="PTHR37984">
    <property type="entry name" value="PROTEIN CBG26694"/>
    <property type="match status" value="1"/>
</dbReference>
<gene>
    <name evidence="7" type="primary">pol_1752</name>
    <name evidence="7" type="ORF">AVEN_204545_1</name>
</gene>
<dbReference type="InterPro" id="IPR050951">
    <property type="entry name" value="Retrovirus_Pol_polyprotein"/>
</dbReference>
<dbReference type="InterPro" id="IPR043128">
    <property type="entry name" value="Rev_trsase/Diguanyl_cyclase"/>
</dbReference>
<evidence type="ECO:0000313" key="7">
    <source>
        <dbReference type="EMBL" id="GBM57733.1"/>
    </source>
</evidence>
<dbReference type="CDD" id="cd00303">
    <property type="entry name" value="retropepsin_like"/>
    <property type="match status" value="1"/>
</dbReference>
<dbReference type="GO" id="GO:0016779">
    <property type="term" value="F:nucleotidyltransferase activity"/>
    <property type="evidence" value="ECO:0007669"/>
    <property type="project" value="UniProtKB-KW"/>
</dbReference>
<evidence type="ECO:0000259" key="6">
    <source>
        <dbReference type="Pfam" id="PF00078"/>
    </source>
</evidence>
<dbReference type="Gene3D" id="3.10.10.10">
    <property type="entry name" value="HIV Type 1 Reverse Transcriptase, subunit A, domain 1"/>
    <property type="match status" value="1"/>
</dbReference>
<evidence type="ECO:0000256" key="1">
    <source>
        <dbReference type="ARBA" id="ARBA00022679"/>
    </source>
</evidence>
<keyword evidence="3" id="KW-0540">Nuclease</keyword>